<keyword evidence="2" id="KW-1185">Reference proteome</keyword>
<protein>
    <recommendedName>
        <fullName evidence="3">Integrase</fullName>
    </recommendedName>
</protein>
<evidence type="ECO:0008006" key="3">
    <source>
        <dbReference type="Google" id="ProtNLM"/>
    </source>
</evidence>
<dbReference type="Proteomes" id="UP001611075">
    <property type="component" value="Unassembled WGS sequence"/>
</dbReference>
<proteinExistence type="predicted"/>
<reference evidence="1 2" key="1">
    <citation type="submission" date="2024-10" db="EMBL/GenBank/DDBJ databases">
        <title>The Natural Products Discovery Center: Release of the First 8490 Sequenced Strains for Exploring Actinobacteria Biosynthetic Diversity.</title>
        <authorList>
            <person name="Kalkreuter E."/>
            <person name="Kautsar S.A."/>
            <person name="Yang D."/>
            <person name="Bader C.D."/>
            <person name="Teijaro C.N."/>
            <person name="Fluegel L."/>
            <person name="Davis C.M."/>
            <person name="Simpson J.R."/>
            <person name="Lauterbach L."/>
            <person name="Steele A.D."/>
            <person name="Gui C."/>
            <person name="Meng S."/>
            <person name="Li G."/>
            <person name="Viehrig K."/>
            <person name="Ye F."/>
            <person name="Su P."/>
            <person name="Kiefer A.F."/>
            <person name="Nichols A."/>
            <person name="Cepeda A.J."/>
            <person name="Yan W."/>
            <person name="Fan B."/>
            <person name="Jiang Y."/>
            <person name="Adhikari A."/>
            <person name="Zheng C.-J."/>
            <person name="Schuster L."/>
            <person name="Cowan T.M."/>
            <person name="Smanski M.J."/>
            <person name="Chevrette M.G."/>
            <person name="De Carvalho L.P.S."/>
            <person name="Shen B."/>
        </authorList>
    </citation>
    <scope>NUCLEOTIDE SEQUENCE [LARGE SCALE GENOMIC DNA]</scope>
    <source>
        <strain evidence="1 2">NPDC021253</strain>
    </source>
</reference>
<accession>A0ABW7SCP1</accession>
<dbReference type="RefSeq" id="WP_396676097.1">
    <property type="nucleotide sequence ID" value="NZ_JBIRPU010000001.1"/>
</dbReference>
<comment type="caution">
    <text evidence="1">The sequence shown here is derived from an EMBL/GenBank/DDBJ whole genome shotgun (WGS) entry which is preliminary data.</text>
</comment>
<sequence>MALPSTHASAAPGQSIIEGPDWCKPGLLARAGRYPLAVEAPVMAAVDMLVPGVSTVTRYARYYSLYWALAAHAERTSLDREACRRLVRRAEVGLARISVEYDSADGPPGLAHGVDAYLRLGPDDGDEFSIADASGAGSYSPRGWGFWSQYNGPSVALGTVTVRGGALRAGRHPCPPQVAAFYAPLIAAADQGCGLSLPSPALGELSLQQDTGTPDLEPLGQVLSATGDGRHDPELWTGNDATRRATLRILARSGQLNPDAETWLGAFIASVAYGSAAREDPLLAGEERTAAWRGVVLRHHSVGAWRRLWAALVEQVREEGTASREHLHEWVTAHLPDIPLAAFEADLPTVVDVYGDPAPAEDGLRSAGPGVLTDVALLLLGARRLDSLTGTTLFSFKGKRPTYLDPTWVAQLRRELARRPLAELGRRLVDDMLAQSRRVALRKVTLNRDGTISLFSRLHERNSAYFADSSEGSGNIGLRINQLAGIATQVGLLAPDVADPVTPWAQRLLELPA</sequence>
<organism evidence="1 2">
    <name type="scientific">Micromonospora rubida</name>
    <dbReference type="NCBI Taxonomy" id="2697657"/>
    <lineage>
        <taxon>Bacteria</taxon>
        <taxon>Bacillati</taxon>
        <taxon>Actinomycetota</taxon>
        <taxon>Actinomycetes</taxon>
        <taxon>Micromonosporales</taxon>
        <taxon>Micromonosporaceae</taxon>
        <taxon>Micromonospora</taxon>
    </lineage>
</organism>
<dbReference type="EMBL" id="JBIRPU010000001">
    <property type="protein sequence ID" value="MFI0791459.1"/>
    <property type="molecule type" value="Genomic_DNA"/>
</dbReference>
<evidence type="ECO:0000313" key="2">
    <source>
        <dbReference type="Proteomes" id="UP001611075"/>
    </source>
</evidence>
<gene>
    <name evidence="1" type="ORF">ACH4OY_01960</name>
</gene>
<name>A0ABW7SCP1_9ACTN</name>
<evidence type="ECO:0000313" key="1">
    <source>
        <dbReference type="EMBL" id="MFI0791459.1"/>
    </source>
</evidence>